<comment type="caution">
    <text evidence="1">The sequence shown here is derived from an EMBL/GenBank/DDBJ whole genome shotgun (WGS) entry which is preliminary data.</text>
</comment>
<proteinExistence type="predicted"/>
<protein>
    <submittedName>
        <fullName evidence="1">Uncharacterized protein</fullName>
    </submittedName>
</protein>
<evidence type="ECO:0000313" key="2">
    <source>
        <dbReference type="Proteomes" id="UP000443153"/>
    </source>
</evidence>
<dbReference type="AlphaFoldDB" id="A0A6I2ML66"/>
<dbReference type="Proteomes" id="UP000443153">
    <property type="component" value="Unassembled WGS sequence"/>
</dbReference>
<evidence type="ECO:0000313" key="1">
    <source>
        <dbReference type="EMBL" id="MRX63255.1"/>
    </source>
</evidence>
<dbReference type="OrthoDB" id="1432123at2"/>
<dbReference type="EMBL" id="WKJH01000002">
    <property type="protein sequence ID" value="MRX63255.1"/>
    <property type="molecule type" value="Genomic_DNA"/>
</dbReference>
<gene>
    <name evidence="1" type="ORF">GJ691_03635</name>
</gene>
<accession>A0A6I2ML66</accession>
<dbReference type="RefSeq" id="WP_154363880.1">
    <property type="nucleotide sequence ID" value="NZ_WKJH01000002.1"/>
</dbReference>
<sequence>MYVINFSIFAQPNGGGGSQAVAKQQGFNRGLESLYRTLEDKNKRNTGLLDLNNDIEGSPFFDENFIKGSVYFKNDYMGESYLRYNAYSEEIQIKKTQLEEEEFGALLKDPDLYCIIDSKKLKFLEYKDADGNLKRGYFTTLVSSGKYFLFVKRVKLFKKGKSAPTSLTAAISPKFIDKIDYYFMKEDSGKLYKVVHNKNKFVSLFGKDYKNRIKSFMRKNKIDLKKESDLLTLFYYINTLT</sequence>
<keyword evidence="2" id="KW-1185">Reference proteome</keyword>
<name>A0A6I2ML66_9FLAO</name>
<reference evidence="1 2" key="1">
    <citation type="submission" date="2019-11" db="EMBL/GenBank/DDBJ databases">
        <title>Maribacter lutea sp. nov., a marine bacterium isolated from intertidal sand.</title>
        <authorList>
            <person name="Liu A."/>
        </authorList>
    </citation>
    <scope>NUCLEOTIDE SEQUENCE [LARGE SCALE GENOMIC DNA]</scope>
    <source>
        <strain evidence="1 2">RZ05</strain>
    </source>
</reference>
<organism evidence="1 2">
    <name type="scientific">Maribacter luteus</name>
    <dbReference type="NCBI Taxonomy" id="2594478"/>
    <lineage>
        <taxon>Bacteria</taxon>
        <taxon>Pseudomonadati</taxon>
        <taxon>Bacteroidota</taxon>
        <taxon>Flavobacteriia</taxon>
        <taxon>Flavobacteriales</taxon>
        <taxon>Flavobacteriaceae</taxon>
        <taxon>Maribacter</taxon>
    </lineage>
</organism>